<feature type="transmembrane region" description="Helical" evidence="1">
    <location>
        <begin position="12"/>
        <end position="35"/>
    </location>
</feature>
<dbReference type="OrthoDB" id="235490at2"/>
<keyword evidence="3" id="KW-1185">Reference proteome</keyword>
<dbReference type="AlphaFoldDB" id="A0A2P8GB87"/>
<evidence type="ECO:0000313" key="3">
    <source>
        <dbReference type="Proteomes" id="UP000241964"/>
    </source>
</evidence>
<name>A0A2P8GB87_9BACT</name>
<proteinExistence type="predicted"/>
<sequence>MEKPQPWLGKPLTDIFFILAPPFLSLAVVVCFPAIFQNNAHMPDAWWVVLILLIDVAHVYSTLYRTYLNKQLYNRFKPLLIGIPVLALMVGSGIYLLSGLWFWRVLAYLAVYHFVRQQYGFMRLYSRFEKTPAWYRQVDQFVIYYAAIYPLLYWHLHGGRNFNWFVENEFLITASRPALNVATAVYCAMLVVYVFKEVHYWLHFRSINVPRVGVITGTLVSWYFGIVYFNGDLAFTLLNVVSHGIPYMALIWIFGQKESARPESGRWLPLFFGQYGVVLFLGLIFLLAWFEEGLWDWTVWQEHPNLFSLFHQFPVALGKPALALIVPLLAVPQITHYVIDGFIWKKGQH</sequence>
<evidence type="ECO:0000256" key="1">
    <source>
        <dbReference type="SAM" id="Phobius"/>
    </source>
</evidence>
<dbReference type="EMBL" id="PYAS01000003">
    <property type="protein sequence ID" value="PSL31234.1"/>
    <property type="molecule type" value="Genomic_DNA"/>
</dbReference>
<feature type="transmembrane region" description="Helical" evidence="1">
    <location>
        <begin position="47"/>
        <end position="67"/>
    </location>
</feature>
<comment type="caution">
    <text evidence="2">The sequence shown here is derived from an EMBL/GenBank/DDBJ whole genome shotgun (WGS) entry which is preliminary data.</text>
</comment>
<organism evidence="2 3">
    <name type="scientific">Dyadobacter jiangsuensis</name>
    <dbReference type="NCBI Taxonomy" id="1591085"/>
    <lineage>
        <taxon>Bacteria</taxon>
        <taxon>Pseudomonadati</taxon>
        <taxon>Bacteroidota</taxon>
        <taxon>Cytophagia</taxon>
        <taxon>Cytophagales</taxon>
        <taxon>Spirosomataceae</taxon>
        <taxon>Dyadobacter</taxon>
    </lineage>
</organism>
<gene>
    <name evidence="2" type="ORF">CLV60_103100</name>
</gene>
<feature type="transmembrane region" description="Helical" evidence="1">
    <location>
        <begin position="235"/>
        <end position="255"/>
    </location>
</feature>
<feature type="transmembrane region" description="Helical" evidence="1">
    <location>
        <begin position="267"/>
        <end position="290"/>
    </location>
</feature>
<protein>
    <submittedName>
        <fullName evidence="2">Uncharacterized protein</fullName>
    </submittedName>
</protein>
<feature type="transmembrane region" description="Helical" evidence="1">
    <location>
        <begin position="177"/>
        <end position="195"/>
    </location>
</feature>
<keyword evidence="1" id="KW-0472">Membrane</keyword>
<keyword evidence="1" id="KW-1133">Transmembrane helix</keyword>
<accession>A0A2P8GB87</accession>
<keyword evidence="1" id="KW-0812">Transmembrane</keyword>
<dbReference type="RefSeq" id="WP_106594596.1">
    <property type="nucleotide sequence ID" value="NZ_PYAS01000003.1"/>
</dbReference>
<feature type="transmembrane region" description="Helical" evidence="1">
    <location>
        <begin position="79"/>
        <end position="96"/>
    </location>
</feature>
<feature type="transmembrane region" description="Helical" evidence="1">
    <location>
        <begin position="207"/>
        <end position="229"/>
    </location>
</feature>
<dbReference type="Proteomes" id="UP000241964">
    <property type="component" value="Unassembled WGS sequence"/>
</dbReference>
<reference evidence="2 3" key="1">
    <citation type="submission" date="2018-03" db="EMBL/GenBank/DDBJ databases">
        <title>Genomic Encyclopedia of Archaeal and Bacterial Type Strains, Phase II (KMG-II): from individual species to whole genera.</title>
        <authorList>
            <person name="Goeker M."/>
        </authorList>
    </citation>
    <scope>NUCLEOTIDE SEQUENCE [LARGE SCALE GENOMIC DNA]</scope>
    <source>
        <strain evidence="2 3">DSM 29057</strain>
    </source>
</reference>
<evidence type="ECO:0000313" key="2">
    <source>
        <dbReference type="EMBL" id="PSL31234.1"/>
    </source>
</evidence>
<feature type="transmembrane region" description="Helical" evidence="1">
    <location>
        <begin position="141"/>
        <end position="157"/>
    </location>
</feature>